<keyword evidence="2 4" id="KW-0863">Zinc-finger</keyword>
<evidence type="ECO:0000313" key="7">
    <source>
        <dbReference type="EMBL" id="KAG8437425.1"/>
    </source>
</evidence>
<feature type="compositionally biased region" description="Basic and acidic residues" evidence="5">
    <location>
        <begin position="32"/>
        <end position="41"/>
    </location>
</feature>
<dbReference type="SUPFAM" id="SSF90229">
    <property type="entry name" value="CCCH zinc finger"/>
    <property type="match status" value="1"/>
</dbReference>
<dbReference type="EMBL" id="JAACNH010000007">
    <property type="protein sequence ID" value="KAG8437425.1"/>
    <property type="molecule type" value="Genomic_DNA"/>
</dbReference>
<keyword evidence="3 4" id="KW-0862">Zinc</keyword>
<feature type="compositionally biased region" description="Basic and acidic residues" evidence="5">
    <location>
        <begin position="666"/>
        <end position="680"/>
    </location>
</feature>
<feature type="compositionally biased region" description="Low complexity" evidence="5">
    <location>
        <begin position="689"/>
        <end position="758"/>
    </location>
</feature>
<dbReference type="GO" id="GO:0003723">
    <property type="term" value="F:RNA binding"/>
    <property type="evidence" value="ECO:0007669"/>
    <property type="project" value="TreeGrafter"/>
</dbReference>
<feature type="region of interest" description="Disordered" evidence="5">
    <location>
        <begin position="400"/>
        <end position="941"/>
    </location>
</feature>
<feature type="compositionally biased region" description="Basic and acidic residues" evidence="5">
    <location>
        <begin position="94"/>
        <end position="103"/>
    </location>
</feature>
<dbReference type="OrthoDB" id="10072532at2759"/>
<feature type="compositionally biased region" description="Low complexity" evidence="5">
    <location>
        <begin position="553"/>
        <end position="610"/>
    </location>
</feature>
<dbReference type="Proteomes" id="UP000812440">
    <property type="component" value="Chromosome 4"/>
</dbReference>
<keyword evidence="1 4" id="KW-0479">Metal-binding</keyword>
<protein>
    <recommendedName>
        <fullName evidence="6">C3H1-type domain-containing protein</fullName>
    </recommendedName>
</protein>
<feature type="compositionally biased region" description="Basic and acidic residues" evidence="5">
    <location>
        <begin position="518"/>
        <end position="528"/>
    </location>
</feature>
<evidence type="ECO:0000256" key="4">
    <source>
        <dbReference type="PROSITE-ProRule" id="PRU00723"/>
    </source>
</evidence>
<dbReference type="Pfam" id="PF18044">
    <property type="entry name" value="zf-CCCH_4"/>
    <property type="match status" value="1"/>
</dbReference>
<dbReference type="PANTHER" id="PTHR46582">
    <property type="entry name" value="ZINC FINGER CCCH DOMAIN-CONTAINING PROTEIN 18"/>
    <property type="match status" value="1"/>
</dbReference>
<dbReference type="PANTHER" id="PTHR46582:SF1">
    <property type="entry name" value="ZINC FINGER CCCH DOMAIN-CONTAINING PROTEIN 18"/>
    <property type="match status" value="1"/>
</dbReference>
<feature type="compositionally biased region" description="Basic and acidic residues" evidence="5">
    <location>
        <begin position="400"/>
        <end position="473"/>
    </location>
</feature>
<feature type="zinc finger region" description="C3H1-type" evidence="4">
    <location>
        <begin position="206"/>
        <end position="233"/>
    </location>
</feature>
<comment type="caution">
    <text evidence="7">The sequence shown here is derived from an EMBL/GenBank/DDBJ whole genome shotgun (WGS) entry which is preliminary data.</text>
</comment>
<dbReference type="GO" id="GO:0071011">
    <property type="term" value="C:precatalytic spliceosome"/>
    <property type="evidence" value="ECO:0007669"/>
    <property type="project" value="TreeGrafter"/>
</dbReference>
<proteinExistence type="predicted"/>
<feature type="compositionally biased region" description="Basic and acidic residues" evidence="5">
    <location>
        <begin position="196"/>
        <end position="205"/>
    </location>
</feature>
<dbReference type="InterPro" id="IPR041367">
    <property type="entry name" value="Znf-CCCH_4"/>
</dbReference>
<feature type="compositionally biased region" description="Basic and acidic residues" evidence="5">
    <location>
        <begin position="1"/>
        <end position="11"/>
    </location>
</feature>
<feature type="region of interest" description="Disordered" evidence="5">
    <location>
        <begin position="1"/>
        <end position="205"/>
    </location>
</feature>
<dbReference type="Gene3D" id="4.10.1000.10">
    <property type="entry name" value="Zinc finger, CCCH-type"/>
    <property type="match status" value="1"/>
</dbReference>
<evidence type="ECO:0000256" key="1">
    <source>
        <dbReference type="ARBA" id="ARBA00022723"/>
    </source>
</evidence>
<feature type="compositionally biased region" description="Low complexity" evidence="5">
    <location>
        <begin position="501"/>
        <end position="512"/>
    </location>
</feature>
<feature type="domain" description="C3H1-type" evidence="6">
    <location>
        <begin position="206"/>
        <end position="233"/>
    </location>
</feature>
<feature type="compositionally biased region" description="Basic and acidic residues" evidence="5">
    <location>
        <begin position="152"/>
        <end position="178"/>
    </location>
</feature>
<feature type="compositionally biased region" description="Basic and acidic residues" evidence="5">
    <location>
        <begin position="840"/>
        <end position="854"/>
    </location>
</feature>
<accession>A0A8T2IWU4</accession>
<reference evidence="7" key="1">
    <citation type="thesis" date="2020" institute="ProQuest LLC" country="789 East Eisenhower Parkway, Ann Arbor, MI, USA">
        <title>Comparative Genomics and Chromosome Evolution.</title>
        <authorList>
            <person name="Mudd A.B."/>
        </authorList>
    </citation>
    <scope>NUCLEOTIDE SEQUENCE</scope>
    <source>
        <strain evidence="7">Female2</strain>
        <tissue evidence="7">Blood</tissue>
    </source>
</reference>
<sequence length="966" mass="108707">MAAAESPERDPISPLTASSELLEEETDERDQDLDKYLHIEEESISALQEEKDIKISSPLRPNNNSDEDNNLSDAKSQDSDNDQMQDEPNLPIHNVEREERASDLNDEVSSVIRELDEHELDYDEEVPEEPTSLVQEDENEKLGVDDEEEKAEDSPTDKKDNKEEEGDNAEKQKEKKNEEDGEADEGEIDDEDLEEGEVKDPSDRKTRPRITCRFFMRGHCTWGMSCRYLHPGMNDKGNYSLITKQDAFSANGNPPVGTNPLVPSNPWAVPPTDELIHPPVPEPATESAWERGLRHAKEVMKKATIRKEQEPDFEEKRLNVSIGEEDRDFDKENDFTHDWNYRITREVRESGEVEFRETVNHGADPYADPFYDYEMERFWRGGQYENFRVQYTENEPYRYRERERERDRQRDRERDRDRDRERRQRERERERERDRDKERRRKEEWEKDRTKRDEKERQKDREKEKEKEKDKTKVKSPLLQNRPIDAAKKETTAVVSAVPNTATSDTAAPTATGNSKVKRADEWKDPWRRSKSPKKKLGVSASPGRGRRRRRPSGSSASGSNSSRSSSRSSSYSGSSHSRSSSYSSYSSRSSRNSSFSGSGSRSGSFSSSPSPSPSPSPHKGLPKNKGEPAPSAAKGEKQIVKKPAPPPPVATMTVKPLKTGVEVAKPTENRIGRPKEMTRKAPPRRRTVSGSISGSGSSYSGSSSRSRSGSRSLSRSSRSSSSSASASPSASWKSRSLSVSSVSTASSISSSSSSVRSADSEDMYADLAIHIPPASSNSPTRAQAKKEKREKPKKDEPRLNKEEKRMRDPPTLPPKPAPSKIAKIVTATKPTQPPLGTDKASRKRFEPSDKDRQASPPAKKPNLSPDRSMRDRKQISKPPSPKLERQRVPNPKQAPTLTDRKRPMSPQPKSSSKVTSIPGKGPEAPVAAAKPSKPSTLSRREELLKQLKAVEDAIARKRAKIPGKV</sequence>
<dbReference type="GO" id="GO:0008270">
    <property type="term" value="F:zinc ion binding"/>
    <property type="evidence" value="ECO:0007669"/>
    <property type="project" value="UniProtKB-KW"/>
</dbReference>
<name>A0A8T2IWU4_9PIPI</name>
<dbReference type="PROSITE" id="PS50103">
    <property type="entry name" value="ZF_C3H1"/>
    <property type="match status" value="1"/>
</dbReference>
<evidence type="ECO:0000256" key="3">
    <source>
        <dbReference type="ARBA" id="ARBA00022833"/>
    </source>
</evidence>
<dbReference type="InterPro" id="IPR036855">
    <property type="entry name" value="Znf_CCCH_sf"/>
</dbReference>
<evidence type="ECO:0000313" key="8">
    <source>
        <dbReference type="Proteomes" id="UP000812440"/>
    </source>
</evidence>
<evidence type="ECO:0000256" key="2">
    <source>
        <dbReference type="ARBA" id="ARBA00022771"/>
    </source>
</evidence>
<evidence type="ECO:0000256" key="5">
    <source>
        <dbReference type="SAM" id="MobiDB-lite"/>
    </source>
</evidence>
<dbReference type="InterPro" id="IPR000571">
    <property type="entry name" value="Znf_CCCH"/>
</dbReference>
<dbReference type="AlphaFoldDB" id="A0A8T2IWU4"/>
<feature type="compositionally biased region" description="Acidic residues" evidence="5">
    <location>
        <begin position="135"/>
        <end position="151"/>
    </location>
</feature>
<feature type="compositionally biased region" description="Acidic residues" evidence="5">
    <location>
        <begin position="179"/>
        <end position="195"/>
    </location>
</feature>
<organism evidence="7 8">
    <name type="scientific">Hymenochirus boettgeri</name>
    <name type="common">Congo dwarf clawed frog</name>
    <dbReference type="NCBI Taxonomy" id="247094"/>
    <lineage>
        <taxon>Eukaryota</taxon>
        <taxon>Metazoa</taxon>
        <taxon>Chordata</taxon>
        <taxon>Craniata</taxon>
        <taxon>Vertebrata</taxon>
        <taxon>Euteleostomi</taxon>
        <taxon>Amphibia</taxon>
        <taxon>Batrachia</taxon>
        <taxon>Anura</taxon>
        <taxon>Pipoidea</taxon>
        <taxon>Pipidae</taxon>
        <taxon>Pipinae</taxon>
        <taxon>Hymenochirus</taxon>
    </lineage>
</organism>
<feature type="compositionally biased region" description="Acidic residues" evidence="5">
    <location>
        <begin position="21"/>
        <end position="31"/>
    </location>
</feature>
<keyword evidence="8" id="KW-1185">Reference proteome</keyword>
<evidence type="ECO:0000259" key="6">
    <source>
        <dbReference type="PROSITE" id="PS50103"/>
    </source>
</evidence>
<gene>
    <name evidence="7" type="ORF">GDO86_008213</name>
</gene>
<feature type="compositionally biased region" description="Acidic residues" evidence="5">
    <location>
        <begin position="117"/>
        <end position="128"/>
    </location>
</feature>
<feature type="compositionally biased region" description="Basic and acidic residues" evidence="5">
    <location>
        <begin position="785"/>
        <end position="809"/>
    </location>
</feature>
<dbReference type="InterPro" id="IPR052647">
    <property type="entry name" value="Zinc_finger_CCCH-type"/>
</dbReference>
<feature type="compositionally biased region" description="Low complexity" evidence="5">
    <location>
        <begin position="923"/>
        <end position="936"/>
    </location>
</feature>